<reference evidence="4" key="2">
    <citation type="submission" date="2020-08" db="EMBL/GenBank/DDBJ databases">
        <title>Draft Genome Sequence of Cumin Blight Pathogen Alternaria burnsii.</title>
        <authorList>
            <person name="Feng Z."/>
        </authorList>
    </citation>
    <scope>NUCLEOTIDE SEQUENCE</scope>
    <source>
        <strain evidence="4">CBS107.38</strain>
    </source>
</reference>
<evidence type="ECO:0000313" key="4">
    <source>
        <dbReference type="EMBL" id="KAF7681172.1"/>
    </source>
</evidence>
<dbReference type="RefSeq" id="XP_038791051.1">
    <property type="nucleotide sequence ID" value="XM_038925195.1"/>
</dbReference>
<dbReference type="PROSITE" id="PS50837">
    <property type="entry name" value="NACHT"/>
    <property type="match status" value="1"/>
</dbReference>
<evidence type="ECO:0000259" key="3">
    <source>
        <dbReference type="PROSITE" id="PS50837"/>
    </source>
</evidence>
<evidence type="ECO:0000256" key="2">
    <source>
        <dbReference type="SAM" id="Phobius"/>
    </source>
</evidence>
<proteinExistence type="predicted"/>
<accession>A0A8H7EJC7</accession>
<organism evidence="4 5">
    <name type="scientific">Alternaria burnsii</name>
    <dbReference type="NCBI Taxonomy" id="1187904"/>
    <lineage>
        <taxon>Eukaryota</taxon>
        <taxon>Fungi</taxon>
        <taxon>Dikarya</taxon>
        <taxon>Ascomycota</taxon>
        <taxon>Pezizomycotina</taxon>
        <taxon>Dothideomycetes</taxon>
        <taxon>Pleosporomycetidae</taxon>
        <taxon>Pleosporales</taxon>
        <taxon>Pleosporineae</taxon>
        <taxon>Pleosporaceae</taxon>
        <taxon>Alternaria</taxon>
        <taxon>Alternaria sect. Alternaria</taxon>
    </lineage>
</organism>
<protein>
    <recommendedName>
        <fullName evidence="3">NACHT domain-containing protein</fullName>
    </recommendedName>
</protein>
<dbReference type="PANTHER" id="PTHR10039">
    <property type="entry name" value="AMELOGENIN"/>
    <property type="match status" value="1"/>
</dbReference>
<dbReference type="Gene3D" id="3.40.50.300">
    <property type="entry name" value="P-loop containing nucleotide triphosphate hydrolases"/>
    <property type="match status" value="1"/>
</dbReference>
<evidence type="ECO:0000256" key="1">
    <source>
        <dbReference type="ARBA" id="ARBA00022737"/>
    </source>
</evidence>
<name>A0A8H7EJC7_9PLEO</name>
<reference evidence="4" key="1">
    <citation type="submission" date="2020-01" db="EMBL/GenBank/DDBJ databases">
        <authorList>
            <person name="Feng Z.H.Z."/>
        </authorList>
    </citation>
    <scope>NUCLEOTIDE SEQUENCE</scope>
    <source>
        <strain evidence="4">CBS107.38</strain>
    </source>
</reference>
<dbReference type="AlphaFoldDB" id="A0A8H7EJC7"/>
<keyword evidence="1" id="KW-0677">Repeat</keyword>
<dbReference type="SUPFAM" id="SSF52540">
    <property type="entry name" value="P-loop containing nucleoside triphosphate hydrolases"/>
    <property type="match status" value="1"/>
</dbReference>
<keyword evidence="2" id="KW-0812">Transmembrane</keyword>
<dbReference type="Pfam" id="PF24883">
    <property type="entry name" value="NPHP3_N"/>
    <property type="match status" value="1"/>
</dbReference>
<feature type="domain" description="NACHT" evidence="3">
    <location>
        <begin position="824"/>
        <end position="978"/>
    </location>
</feature>
<gene>
    <name evidence="4" type="ORF">GT037_000148</name>
</gene>
<feature type="transmembrane region" description="Helical" evidence="2">
    <location>
        <begin position="433"/>
        <end position="456"/>
    </location>
</feature>
<evidence type="ECO:0000313" key="5">
    <source>
        <dbReference type="Proteomes" id="UP000596902"/>
    </source>
</evidence>
<keyword evidence="2" id="KW-1133">Transmembrane helix</keyword>
<dbReference type="EMBL" id="JAAABM010000001">
    <property type="protein sequence ID" value="KAF7681172.1"/>
    <property type="molecule type" value="Genomic_DNA"/>
</dbReference>
<comment type="caution">
    <text evidence="4">The sequence shown here is derived from an EMBL/GenBank/DDBJ whole genome shotgun (WGS) entry which is preliminary data.</text>
</comment>
<dbReference type="InterPro" id="IPR007111">
    <property type="entry name" value="NACHT_NTPase"/>
</dbReference>
<dbReference type="InterPro" id="IPR027417">
    <property type="entry name" value="P-loop_NTPase"/>
</dbReference>
<dbReference type="GeneID" id="62198373"/>
<dbReference type="Proteomes" id="UP000596902">
    <property type="component" value="Unassembled WGS sequence"/>
</dbReference>
<dbReference type="InterPro" id="IPR056693">
    <property type="entry name" value="DUF7791"/>
</dbReference>
<dbReference type="Pfam" id="PF25053">
    <property type="entry name" value="DUF7791"/>
    <property type="match status" value="1"/>
</dbReference>
<keyword evidence="2" id="KW-0472">Membrane</keyword>
<dbReference type="PANTHER" id="PTHR10039:SF5">
    <property type="entry name" value="NACHT DOMAIN-CONTAINING PROTEIN"/>
    <property type="match status" value="1"/>
</dbReference>
<keyword evidence="5" id="KW-1185">Reference proteome</keyword>
<dbReference type="InterPro" id="IPR056884">
    <property type="entry name" value="NPHP3-like_N"/>
</dbReference>
<sequence>MVPSLTDILDQFDNEDLPDLNMIPVKVRSAMAATSNLSPQGRLWTSRPIKCSEAVVKSDAAALPMNCVLPNMAFGNMSLLPDPFFAELPAGYSTGLIRQYLPRMNSTAHRVVITEPEFPTNCADMPGAFYVRYAATNLNYITMTGWGNWSLEVCMPANLTQSPWRAVRTRQDITEELYLNISLVSADPVQQYVTPEDQGGLFKISLDTTLGYFELPNYMNGEQPGPLLDEDPMNHCGGNCSNQAYRQNGADSNGKLARGEFPGDISSFVNSSLTLEMRKNRGPLLTVALALFGSGSFIAERMARPDAFMYPNMTYEEAKATPNYGACVDQAPFTNLLRSWSDQDQIGTFIDPCLKNSIHNHDDVQRQIANFVHSLYWNHFDGYKGDRITNAFTSAAFLANEAWLSSTAFMKTWSVTYDHGADTLVPVISSTGILVISILLGVFLASLLGLAIYSAVLPRWTDQLDAFAMLRIGASISDKIQFRTIPNAQRVRVLDELPGWIGDAASGEDAQGELALGGPGRLGRKRKFAALVHRNFFSTLLFFLLDPLDNMEAFVAMGLAGNVVQFVQFSGQLISLAKEIKKKGAPSSLIDLRKVAQNLAQKTRVIVTQLKANTATLEQEEQHLLDVATDCEKAGEEFVKYIDELITVSKSSSHLESFQSSIKVKWRHSKIEAYVSRLDKLQGSLSLATVLSLRNREIGNHHEVLEHLKSIKAGVDAQQQNVDELIKALNLLHGLVEQQSGPKLDMLQKQMDSCMENIQKIRSSVTSTREGEILRWLDYRQRTWRFEEVEEAHRTTFDWIFRKPYAKTPWHDFGAHLSGKDVYEPYFINGKAGSGKSTLMKYLVSNPQTKAELRKWAGQHKLLSPYFFSWNIGTPLQKSHLGMLRSLLHSILAQYHELIPAVFPTLFANRIPIGGDEPPSYIELKNAFERLKFRSAFFLRICIFVDGVDEFEGDHRDMSTFLRSIASPAIKVIVSSRPINACLNVFRHSPTLRLQDLTQDDMQVFIRNKLSSHPMMVGLQAEWPGKAAMLETEIREKAEGVFLWVRIVTGLLLRGLEDGDDFDDLLPKLRALPSDLRDLYTRMMEKMPADYQSQASQMFQIFEWWRLHFADTELELLLLAFAIEPSSTALNLSTDVWSTQMKKQFSERTEARIRSRCCGLLELREVSAPWYAYRIWTPFHPENFESSVKRK</sequence>